<dbReference type="SMART" id="SM00848">
    <property type="entry name" value="Inhibitor_I29"/>
    <property type="match status" value="1"/>
</dbReference>
<evidence type="ECO:0000313" key="5">
    <source>
        <dbReference type="EMBL" id="KAL0861392.1"/>
    </source>
</evidence>
<dbReference type="InterPro" id="IPR013128">
    <property type="entry name" value="Peptidase_C1A"/>
</dbReference>
<dbReference type="EMBL" id="JBEUOH010000023">
    <property type="protein sequence ID" value="KAL0861392.1"/>
    <property type="molecule type" value="Genomic_DNA"/>
</dbReference>
<protein>
    <submittedName>
        <fullName evidence="5">Uncharacterized protein</fullName>
    </submittedName>
</protein>
<comment type="similarity">
    <text evidence="1">Belongs to the peptidase C1 family.</text>
</comment>
<proteinExistence type="inferred from homology"/>
<keyword evidence="2" id="KW-0732">Signal</keyword>
<dbReference type="InterPro" id="IPR025661">
    <property type="entry name" value="Pept_asp_AS"/>
</dbReference>
<evidence type="ECO:0000259" key="4">
    <source>
        <dbReference type="SMART" id="SM00848"/>
    </source>
</evidence>
<dbReference type="InterPro" id="IPR038765">
    <property type="entry name" value="Papain-like_cys_pep_sf"/>
</dbReference>
<dbReference type="Pfam" id="PF00112">
    <property type="entry name" value="Peptidase_C1"/>
    <property type="match status" value="1"/>
</dbReference>
<accession>A0ABR3H9A8</accession>
<sequence>MVYSTVFLAFFIIASSSAYVLLENDDPEESIIWPSEFNFNAEVIDLVNAYIETLEVWYSAENNRSRVDYINGTNKVYYVGETDDDLGVEYTIHPMTTEEVKNEIVCVKADLEGEQPDFLPVTDDYEYSHEEQLDGKQVRVWTKEREDEDEELIQTTLYVYRTDYDFDVPVKMVRKGSNLKDGATIFHRMTNFKQFGFLVDAADVTLADESDCEEALNTDFKTQIERLHPHNPVHVNKAFHSYKKHHSKTYKKTEVELRKAIFHRNWMRVHAHNRKNLGYRMELNEFADRTAEELKGLTGTRPSPPIAHGSMPFPHTNEELMDLVEELPKSYDLRFQGVLGPIKNQGSCGSCWAFTITATVEGALSKANGGRNLDLSEQSLVDCAWGFKNYGCNGGQIDKAYEYVLKHGIPLESQYGEYIRRDGFCNVDNTTETLKIRGFAMVTPRNPEALKLALVKYGPVAVAIHASNNMQLYSSGVFYDIECDGNYPNHGVVVVGYGERDGTPYWIVRNSWGENWGQDGYILMSAVNNNCMLQDTPYYPIV</sequence>
<evidence type="ECO:0000256" key="1">
    <source>
        <dbReference type="ARBA" id="ARBA00008455"/>
    </source>
</evidence>
<dbReference type="PROSITE" id="PS00640">
    <property type="entry name" value="THIOL_PROTEASE_ASN"/>
    <property type="match status" value="1"/>
</dbReference>
<gene>
    <name evidence="5" type="ORF">ABMA27_008938</name>
</gene>
<feature type="chain" id="PRO_5046224143" evidence="2">
    <location>
        <begin position="19"/>
        <end position="542"/>
    </location>
</feature>
<evidence type="ECO:0000313" key="6">
    <source>
        <dbReference type="Proteomes" id="UP001549920"/>
    </source>
</evidence>
<dbReference type="PRINTS" id="PR00705">
    <property type="entry name" value="PAPAIN"/>
</dbReference>
<dbReference type="InterPro" id="IPR039417">
    <property type="entry name" value="Peptidase_C1A_papain-like"/>
</dbReference>
<dbReference type="Proteomes" id="UP001549920">
    <property type="component" value="Unassembled WGS sequence"/>
</dbReference>
<feature type="signal peptide" evidence="2">
    <location>
        <begin position="1"/>
        <end position="18"/>
    </location>
</feature>
<evidence type="ECO:0000256" key="2">
    <source>
        <dbReference type="SAM" id="SignalP"/>
    </source>
</evidence>
<dbReference type="InterPro" id="IPR013201">
    <property type="entry name" value="Prot_inhib_I29"/>
</dbReference>
<keyword evidence="6" id="KW-1185">Reference proteome</keyword>
<comment type="caution">
    <text evidence="5">The sequence shown here is derived from an EMBL/GenBank/DDBJ whole genome shotgun (WGS) entry which is preliminary data.</text>
</comment>
<dbReference type="Pfam" id="PF08246">
    <property type="entry name" value="Inhibitor_I29"/>
    <property type="match status" value="1"/>
</dbReference>
<dbReference type="Gene3D" id="3.90.70.10">
    <property type="entry name" value="Cysteine proteinases"/>
    <property type="match status" value="1"/>
</dbReference>
<dbReference type="SMART" id="SM00645">
    <property type="entry name" value="Pept_C1"/>
    <property type="match status" value="1"/>
</dbReference>
<feature type="domain" description="Peptidase C1A papain C-terminal" evidence="3">
    <location>
        <begin position="327"/>
        <end position="541"/>
    </location>
</feature>
<organism evidence="5 6">
    <name type="scientific">Loxostege sticticalis</name>
    <name type="common">Beet webworm moth</name>
    <dbReference type="NCBI Taxonomy" id="481309"/>
    <lineage>
        <taxon>Eukaryota</taxon>
        <taxon>Metazoa</taxon>
        <taxon>Ecdysozoa</taxon>
        <taxon>Arthropoda</taxon>
        <taxon>Hexapoda</taxon>
        <taxon>Insecta</taxon>
        <taxon>Pterygota</taxon>
        <taxon>Neoptera</taxon>
        <taxon>Endopterygota</taxon>
        <taxon>Lepidoptera</taxon>
        <taxon>Glossata</taxon>
        <taxon>Ditrysia</taxon>
        <taxon>Pyraloidea</taxon>
        <taxon>Crambidae</taxon>
        <taxon>Pyraustinae</taxon>
        <taxon>Loxostege</taxon>
    </lineage>
</organism>
<name>A0ABR3H9A8_LOXSC</name>
<reference evidence="5 6" key="1">
    <citation type="submission" date="2024-06" db="EMBL/GenBank/DDBJ databases">
        <title>A chromosome-level genome assembly of beet webworm, Loxostege sticticalis.</title>
        <authorList>
            <person name="Zhang Y."/>
        </authorList>
    </citation>
    <scope>NUCLEOTIDE SEQUENCE [LARGE SCALE GENOMIC DNA]</scope>
    <source>
        <strain evidence="5">AQ026</strain>
        <tissue evidence="5">Whole body</tissue>
    </source>
</reference>
<feature type="domain" description="Cathepsin propeptide inhibitor" evidence="4">
    <location>
        <begin position="239"/>
        <end position="294"/>
    </location>
</feature>
<dbReference type="CDD" id="cd02248">
    <property type="entry name" value="Peptidase_C1A"/>
    <property type="match status" value="1"/>
</dbReference>
<dbReference type="InterPro" id="IPR000668">
    <property type="entry name" value="Peptidase_C1A_C"/>
</dbReference>
<evidence type="ECO:0000259" key="3">
    <source>
        <dbReference type="SMART" id="SM00645"/>
    </source>
</evidence>
<dbReference type="SUPFAM" id="SSF54001">
    <property type="entry name" value="Cysteine proteinases"/>
    <property type="match status" value="1"/>
</dbReference>
<dbReference type="PANTHER" id="PTHR12411">
    <property type="entry name" value="CYSTEINE PROTEASE FAMILY C1-RELATED"/>
    <property type="match status" value="1"/>
</dbReference>